<reference evidence="2 3" key="1">
    <citation type="submission" date="2015-09" db="EMBL/GenBank/DDBJ databases">
        <authorList>
            <consortium name="Pathogen Informatics"/>
        </authorList>
    </citation>
    <scope>NUCLEOTIDE SEQUENCE [LARGE SCALE GENOMIC DNA]</scope>
    <source>
        <strain evidence="2 3">2789STDY5608838</strain>
    </source>
</reference>
<dbReference type="AlphaFoldDB" id="A0A174C988"/>
<evidence type="ECO:0000256" key="1">
    <source>
        <dbReference type="SAM" id="MobiDB-lite"/>
    </source>
</evidence>
<accession>A0A174C988</accession>
<protein>
    <submittedName>
        <fullName evidence="2">Flagellar assembly protein H</fullName>
    </submittedName>
</protein>
<keyword evidence="2" id="KW-0282">Flagellum</keyword>
<dbReference type="EMBL" id="CYZA01000010">
    <property type="protein sequence ID" value="CUO08819.1"/>
    <property type="molecule type" value="Genomic_DNA"/>
</dbReference>
<evidence type="ECO:0000313" key="3">
    <source>
        <dbReference type="Proteomes" id="UP000095447"/>
    </source>
</evidence>
<dbReference type="Proteomes" id="UP000095447">
    <property type="component" value="Unassembled WGS sequence"/>
</dbReference>
<name>A0A174C988_9FIRM</name>
<keyword evidence="2" id="KW-0969">Cilium</keyword>
<sequence>MLDTTEKNKIKPDTILKNFWRDNRHFADLFNAVFFNGEQVLKPQDLTEADTDVSSMLKFNGHAETVQKILDVVKKTAYGVDFVLWGLENQAKIHYAMPLRHMVGDAFSYMKEYDEIAAVNKKNGDFHSADEFLSGFKKTDRLHPVISLCVYYGESEWDGPFSLKDMLEIPEKIEPLVSDYRMNLVQVRSSGELCFSDPDVNMVFDMSRLIYARDYAKIKEVYSDHDIPADLGVVIGAITESQKLIDHALELEQRGGQINMCNALEELRQEGVEEGRQKGRREGRLEGRQEGRQEGRWEGILEGIRATVRTCRNFNISEADTVRNIMNEFSLSQEEAVNYVKKYW</sequence>
<dbReference type="RefSeq" id="WP_081017066.1">
    <property type="nucleotide sequence ID" value="NZ_CYZA01000010.1"/>
</dbReference>
<keyword evidence="2" id="KW-0966">Cell projection</keyword>
<gene>
    <name evidence="2" type="ORF">ERS852395_02050</name>
</gene>
<evidence type="ECO:0000313" key="2">
    <source>
        <dbReference type="EMBL" id="CUO08819.1"/>
    </source>
</evidence>
<feature type="region of interest" description="Disordered" evidence="1">
    <location>
        <begin position="271"/>
        <end position="292"/>
    </location>
</feature>
<organism evidence="2 3">
    <name type="scientific">Blautia obeum</name>
    <dbReference type="NCBI Taxonomy" id="40520"/>
    <lineage>
        <taxon>Bacteria</taxon>
        <taxon>Bacillati</taxon>
        <taxon>Bacillota</taxon>
        <taxon>Clostridia</taxon>
        <taxon>Lachnospirales</taxon>
        <taxon>Lachnospiraceae</taxon>
        <taxon>Blautia</taxon>
    </lineage>
</organism>
<proteinExistence type="predicted"/>